<sequence>MSSKKIDKPSDAEFFDAISDNIPGLDHVVKDVAKGYVLGKAIGYVTKPKK</sequence>
<protein>
    <submittedName>
        <fullName evidence="1">Uncharacterized protein</fullName>
    </submittedName>
</protein>
<organism evidence="1">
    <name type="scientific">uncultured Caudovirales phage</name>
    <dbReference type="NCBI Taxonomy" id="2100421"/>
    <lineage>
        <taxon>Viruses</taxon>
        <taxon>Duplodnaviria</taxon>
        <taxon>Heunggongvirae</taxon>
        <taxon>Uroviricota</taxon>
        <taxon>Caudoviricetes</taxon>
        <taxon>Peduoviridae</taxon>
        <taxon>Maltschvirus</taxon>
        <taxon>Maltschvirus maltsch</taxon>
    </lineage>
</organism>
<dbReference type="EMBL" id="LR796984">
    <property type="protein sequence ID" value="CAB4179729.1"/>
    <property type="molecule type" value="Genomic_DNA"/>
</dbReference>
<proteinExistence type="predicted"/>
<evidence type="ECO:0000313" key="1">
    <source>
        <dbReference type="EMBL" id="CAB4174201.1"/>
    </source>
</evidence>
<reference evidence="1" key="1">
    <citation type="submission" date="2020-05" db="EMBL/GenBank/DDBJ databases">
        <authorList>
            <person name="Chiriac C."/>
            <person name="Salcher M."/>
            <person name="Ghai R."/>
            <person name="Kavagutti S V."/>
        </authorList>
    </citation>
    <scope>NUCLEOTIDE SEQUENCE</scope>
</reference>
<accession>A0A6J5PXU4</accession>
<evidence type="ECO:0000313" key="3">
    <source>
        <dbReference type="EMBL" id="CAB4188845.1"/>
    </source>
</evidence>
<evidence type="ECO:0000313" key="2">
    <source>
        <dbReference type="EMBL" id="CAB4179729.1"/>
    </source>
</evidence>
<gene>
    <name evidence="2" type="ORF">UFOVP1035_21</name>
    <name evidence="3" type="ORF">UFOVP1181_127</name>
    <name evidence="1" type="ORF">UFOVP965_25</name>
</gene>
<dbReference type="EMBL" id="LR797127">
    <property type="protein sequence ID" value="CAB4188845.1"/>
    <property type="molecule type" value="Genomic_DNA"/>
</dbReference>
<name>A0A6J5PXU4_9CAUD</name>
<dbReference type="EMBL" id="LR796920">
    <property type="protein sequence ID" value="CAB4174201.1"/>
    <property type="molecule type" value="Genomic_DNA"/>
</dbReference>